<evidence type="ECO:0000256" key="3">
    <source>
        <dbReference type="ARBA" id="ARBA00022989"/>
    </source>
</evidence>
<accession>A0A4U9EZ71</accession>
<dbReference type="EMBL" id="CAAKMV010000207">
    <property type="protein sequence ID" value="VIO64727.1"/>
    <property type="molecule type" value="Genomic_DNA"/>
</dbReference>
<evidence type="ECO:0000256" key="4">
    <source>
        <dbReference type="ARBA" id="ARBA00023136"/>
    </source>
</evidence>
<organism evidence="5">
    <name type="scientific">Gibberella zeae</name>
    <name type="common">Wheat head blight fungus</name>
    <name type="synonym">Fusarium graminearum</name>
    <dbReference type="NCBI Taxonomy" id="5518"/>
    <lineage>
        <taxon>Eukaryota</taxon>
        <taxon>Fungi</taxon>
        <taxon>Dikarya</taxon>
        <taxon>Ascomycota</taxon>
        <taxon>Pezizomycotina</taxon>
        <taxon>Sordariomycetes</taxon>
        <taxon>Hypocreomycetidae</taxon>
        <taxon>Hypocreales</taxon>
        <taxon>Nectriaceae</taxon>
        <taxon>Fusarium</taxon>
    </lineage>
</organism>
<dbReference type="InterPro" id="IPR008253">
    <property type="entry name" value="Marvel"/>
</dbReference>
<evidence type="ECO:0000313" key="5">
    <source>
        <dbReference type="EMBL" id="VIO64727.1"/>
    </source>
</evidence>
<comment type="subcellular location">
    <subcellularLocation>
        <location evidence="1">Membrane</location>
        <topology evidence="1">Multi-pass membrane protein</topology>
    </subcellularLocation>
</comment>
<dbReference type="AlphaFoldDB" id="A0A4U9EZ71"/>
<gene>
    <name evidence="5" type="ORF">FUG_LOCUS580699</name>
</gene>
<keyword evidence="2" id="KW-0812">Transmembrane</keyword>
<dbReference type="PANTHER" id="PTHR37451">
    <property type="entry name" value="MARVEL DOMAIN"/>
    <property type="match status" value="1"/>
</dbReference>
<sequence>MSIYCLNSHTTHCLFSSLPYNITMMGRVAFISLRVLQLALSIASIGLSSYVVHDYDRRSRGSAPSPFSYLLTSSIVSIVSVVYLTIAPLFVPRLYHQYAGVVVEAVNAALYFAGFIAIAVFIGSLIMCEGTVCSCARADAVVAAGQFTAWITTTAFTAKELFQRTFQEPKKDIDSREMGQA</sequence>
<dbReference type="GO" id="GO:0016020">
    <property type="term" value="C:membrane"/>
    <property type="evidence" value="ECO:0007669"/>
    <property type="project" value="UniProtKB-SubCell"/>
</dbReference>
<name>A0A4U9EZ71_GIBZA</name>
<keyword evidence="4" id="KW-0472">Membrane</keyword>
<protein>
    <submittedName>
        <fullName evidence="5">Uncharacterized protein</fullName>
    </submittedName>
</protein>
<evidence type="ECO:0000256" key="2">
    <source>
        <dbReference type="ARBA" id="ARBA00022692"/>
    </source>
</evidence>
<reference evidence="5" key="1">
    <citation type="submission" date="2019-04" db="EMBL/GenBank/DDBJ databases">
        <authorList>
            <person name="Melise S."/>
            <person name="Noan J."/>
            <person name="Okalmin O."/>
        </authorList>
    </citation>
    <scope>NUCLEOTIDE SEQUENCE</scope>
    <source>
        <strain evidence="5">FN9</strain>
    </source>
</reference>
<proteinExistence type="predicted"/>
<dbReference type="PANTHER" id="PTHR37451:SF1">
    <property type="entry name" value="MARVEL DOMAIN-CONTAINING PROTEIN"/>
    <property type="match status" value="1"/>
</dbReference>
<evidence type="ECO:0000256" key="1">
    <source>
        <dbReference type="ARBA" id="ARBA00004141"/>
    </source>
</evidence>
<dbReference type="Pfam" id="PF01284">
    <property type="entry name" value="MARVEL"/>
    <property type="match status" value="1"/>
</dbReference>
<keyword evidence="3" id="KW-1133">Transmembrane helix</keyword>